<dbReference type="GO" id="GO:0042744">
    <property type="term" value="P:hydrogen peroxide catabolic process"/>
    <property type="evidence" value="ECO:0007669"/>
    <property type="project" value="TreeGrafter"/>
</dbReference>
<dbReference type="Pfam" id="PF00141">
    <property type="entry name" value="peroxidase"/>
    <property type="match status" value="2"/>
</dbReference>
<evidence type="ECO:0000256" key="2">
    <source>
        <dbReference type="ARBA" id="ARBA00001970"/>
    </source>
</evidence>
<reference evidence="10 11" key="1">
    <citation type="journal article" date="2018" name="Mol. Plant">
        <title>The genome of Artemisia annua provides insight into the evolution of Asteraceae family and artemisinin biosynthesis.</title>
        <authorList>
            <person name="Shen Q."/>
            <person name="Zhang L."/>
            <person name="Liao Z."/>
            <person name="Wang S."/>
            <person name="Yan T."/>
            <person name="Shi P."/>
            <person name="Liu M."/>
            <person name="Fu X."/>
            <person name="Pan Q."/>
            <person name="Wang Y."/>
            <person name="Lv Z."/>
            <person name="Lu X."/>
            <person name="Zhang F."/>
            <person name="Jiang W."/>
            <person name="Ma Y."/>
            <person name="Chen M."/>
            <person name="Hao X."/>
            <person name="Li L."/>
            <person name="Tang Y."/>
            <person name="Lv G."/>
            <person name="Zhou Y."/>
            <person name="Sun X."/>
            <person name="Brodelius P.E."/>
            <person name="Rose J.K.C."/>
            <person name="Tang K."/>
        </authorList>
    </citation>
    <scope>NUCLEOTIDE SEQUENCE [LARGE SCALE GENOMIC DNA]</scope>
    <source>
        <strain evidence="11">cv. Huhao1</strain>
        <tissue evidence="10">Leaf</tissue>
    </source>
</reference>
<comment type="similarity">
    <text evidence="3">Belongs to the peroxidase family. Ascorbate peroxidase subfamily.</text>
</comment>
<keyword evidence="6" id="KW-0408">Iron</keyword>
<dbReference type="OrthoDB" id="2859658at2759"/>
<comment type="cofactor">
    <cofactor evidence="2">
        <name>heme b</name>
        <dbReference type="ChEBI" id="CHEBI:60344"/>
    </cofactor>
</comment>
<evidence type="ECO:0000313" key="10">
    <source>
        <dbReference type="EMBL" id="PWA61783.1"/>
    </source>
</evidence>
<feature type="transmembrane region" description="Helical" evidence="8">
    <location>
        <begin position="207"/>
        <end position="228"/>
    </location>
</feature>
<comment type="catalytic activity">
    <reaction evidence="1">
        <text>2 a phenolic donor + H2O2 = 2 a phenolic radical donor + 2 H2O</text>
        <dbReference type="Rhea" id="RHEA:56136"/>
        <dbReference type="ChEBI" id="CHEBI:15377"/>
        <dbReference type="ChEBI" id="CHEBI:16240"/>
        <dbReference type="ChEBI" id="CHEBI:139520"/>
        <dbReference type="ChEBI" id="CHEBI:139521"/>
        <dbReference type="EC" id="1.11.1.7"/>
    </reaction>
</comment>
<evidence type="ECO:0000256" key="4">
    <source>
        <dbReference type="ARBA" id="ARBA00022723"/>
    </source>
</evidence>
<evidence type="ECO:0000256" key="8">
    <source>
        <dbReference type="SAM" id="Phobius"/>
    </source>
</evidence>
<dbReference type="Gene3D" id="1.10.520.10">
    <property type="match status" value="2"/>
</dbReference>
<dbReference type="SMR" id="A0A2U1MKJ2"/>
<dbReference type="PROSITE" id="PS00435">
    <property type="entry name" value="PEROXIDASE_1"/>
    <property type="match status" value="1"/>
</dbReference>
<comment type="caution">
    <text evidence="10">The sequence shown here is derived from an EMBL/GenBank/DDBJ whole genome shotgun (WGS) entry which is preliminary data.</text>
</comment>
<keyword evidence="5" id="KW-0560">Oxidoreductase</keyword>
<evidence type="ECO:0000256" key="1">
    <source>
        <dbReference type="ARBA" id="ARBA00000189"/>
    </source>
</evidence>
<dbReference type="AlphaFoldDB" id="A0A2U1MKJ2"/>
<dbReference type="InterPro" id="IPR010255">
    <property type="entry name" value="Haem_peroxidase_sf"/>
</dbReference>
<keyword evidence="11" id="KW-1185">Reference proteome</keyword>
<proteinExistence type="inferred from homology"/>
<keyword evidence="8" id="KW-0472">Membrane</keyword>
<dbReference type="InterPro" id="IPR002207">
    <property type="entry name" value="Peroxidase_I"/>
</dbReference>
<dbReference type="InterPro" id="IPR002016">
    <property type="entry name" value="Haem_peroxidase"/>
</dbReference>
<feature type="region of interest" description="Disordered" evidence="7">
    <location>
        <begin position="354"/>
        <end position="382"/>
    </location>
</feature>
<feature type="compositionally biased region" description="Basic and acidic residues" evidence="7">
    <location>
        <begin position="360"/>
        <end position="376"/>
    </location>
</feature>
<dbReference type="SUPFAM" id="SSF48113">
    <property type="entry name" value="Heme-dependent peroxidases"/>
    <property type="match status" value="2"/>
</dbReference>
<dbReference type="Proteomes" id="UP000245207">
    <property type="component" value="Unassembled WGS sequence"/>
</dbReference>
<dbReference type="GO" id="GO:0046872">
    <property type="term" value="F:metal ion binding"/>
    <property type="evidence" value="ECO:0007669"/>
    <property type="project" value="UniProtKB-KW"/>
</dbReference>
<dbReference type="PROSITE" id="PS50873">
    <property type="entry name" value="PEROXIDASE_4"/>
    <property type="match status" value="1"/>
</dbReference>
<dbReference type="EMBL" id="PKPP01005018">
    <property type="protein sequence ID" value="PWA61783.1"/>
    <property type="molecule type" value="Genomic_DNA"/>
</dbReference>
<evidence type="ECO:0000256" key="7">
    <source>
        <dbReference type="SAM" id="MobiDB-lite"/>
    </source>
</evidence>
<dbReference type="GO" id="GO:0000302">
    <property type="term" value="P:response to reactive oxygen species"/>
    <property type="evidence" value="ECO:0007669"/>
    <property type="project" value="TreeGrafter"/>
</dbReference>
<dbReference type="PANTHER" id="PTHR31356:SF1">
    <property type="entry name" value="L-ASCORBATE PEROXIDASE S, CHLOROPLASTIC_MITOCHONDRIAL"/>
    <property type="match status" value="1"/>
</dbReference>
<dbReference type="PRINTS" id="PR00459">
    <property type="entry name" value="ASPEROXIDASE"/>
</dbReference>
<organism evidence="10 11">
    <name type="scientific">Artemisia annua</name>
    <name type="common">Sweet wormwood</name>
    <dbReference type="NCBI Taxonomy" id="35608"/>
    <lineage>
        <taxon>Eukaryota</taxon>
        <taxon>Viridiplantae</taxon>
        <taxon>Streptophyta</taxon>
        <taxon>Embryophyta</taxon>
        <taxon>Tracheophyta</taxon>
        <taxon>Spermatophyta</taxon>
        <taxon>Magnoliopsida</taxon>
        <taxon>eudicotyledons</taxon>
        <taxon>Gunneridae</taxon>
        <taxon>Pentapetalae</taxon>
        <taxon>asterids</taxon>
        <taxon>campanulids</taxon>
        <taxon>Asterales</taxon>
        <taxon>Asteraceae</taxon>
        <taxon>Asteroideae</taxon>
        <taxon>Anthemideae</taxon>
        <taxon>Artemisiinae</taxon>
        <taxon>Artemisia</taxon>
    </lineage>
</organism>
<dbReference type="STRING" id="35608.A0A2U1MKJ2"/>
<gene>
    <name evidence="10" type="ORF">CTI12_AA368000</name>
</gene>
<dbReference type="GO" id="GO:0034599">
    <property type="term" value="P:cellular response to oxidative stress"/>
    <property type="evidence" value="ECO:0007669"/>
    <property type="project" value="InterPro"/>
</dbReference>
<feature type="transmembrane region" description="Helical" evidence="8">
    <location>
        <begin position="516"/>
        <end position="535"/>
    </location>
</feature>
<keyword evidence="8" id="KW-0812">Transmembrane</keyword>
<keyword evidence="4" id="KW-0479">Metal-binding</keyword>
<dbReference type="PANTHER" id="PTHR31356">
    <property type="entry name" value="THYLAKOID LUMENAL 29 KDA PROTEIN, CHLOROPLASTIC-RELATED"/>
    <property type="match status" value="1"/>
</dbReference>
<dbReference type="InterPro" id="IPR019793">
    <property type="entry name" value="Peroxidases_heam-ligand_BS"/>
</dbReference>
<accession>A0A2U1MKJ2</accession>
<dbReference type="Gene3D" id="1.10.420.10">
    <property type="entry name" value="Peroxidase, domain 2"/>
    <property type="match status" value="1"/>
</dbReference>
<evidence type="ECO:0000259" key="9">
    <source>
        <dbReference type="PROSITE" id="PS50873"/>
    </source>
</evidence>
<keyword evidence="8" id="KW-1133">Transmembrane helix</keyword>
<evidence type="ECO:0000256" key="5">
    <source>
        <dbReference type="ARBA" id="ARBA00023002"/>
    </source>
</evidence>
<dbReference type="FunFam" id="1.10.420.10:FF:000005">
    <property type="entry name" value="L-ascorbate peroxidase T, chloroplastic"/>
    <property type="match status" value="1"/>
</dbReference>
<evidence type="ECO:0000256" key="3">
    <source>
        <dbReference type="ARBA" id="ARBA00006873"/>
    </source>
</evidence>
<dbReference type="GO" id="GO:0140825">
    <property type="term" value="F:lactoperoxidase activity"/>
    <property type="evidence" value="ECO:0007669"/>
    <property type="project" value="UniProtKB-EC"/>
</dbReference>
<evidence type="ECO:0000256" key="6">
    <source>
        <dbReference type="ARBA" id="ARBA00023004"/>
    </source>
</evidence>
<dbReference type="GO" id="GO:0020037">
    <property type="term" value="F:heme binding"/>
    <property type="evidence" value="ECO:0007669"/>
    <property type="project" value="InterPro"/>
</dbReference>
<protein>
    <recommendedName>
        <fullName evidence="9">Plant heme peroxidase family profile domain-containing protein</fullName>
    </recommendedName>
</protein>
<name>A0A2U1MKJ2_ARTAN</name>
<dbReference type="InterPro" id="IPR044831">
    <property type="entry name" value="Ccp1-like"/>
</dbReference>
<feature type="domain" description="Plant heme peroxidase family profile" evidence="9">
    <location>
        <begin position="279"/>
        <end position="475"/>
    </location>
</feature>
<sequence length="536" mass="59361">MPKRYRFPVHGTVPRVRNKVIKRVPFKMVWELFEKSRFGTRIQKRGLKAVNVSGGKLGTAVTTKCFASDPAQLKSAREDIKELLKTTFCHPILMGSFLNEMLANNWTCVRRVAVRLGWHDAGTYNKNIEEWPQRGGANGSLVNALKLLQPIKDKYTGVTYADLFQLASATAVEEAGGPKLPMKYGRVDVSGPEQCPEEGRLPDFTAVFLHFPLVSVMHVFSCAFIIAYELRSQHVRLGWHDAGTYNKNIEEWPQRGGANGSLVNALKLLQPIKDKYTGVTYADLFQLASATAVEEAGGPKLPMKYGRVDVSGPEQCPEEGRLPDAGPPSPADHLRDVFYRMGLSDKDIVALSGAHTLGRSRPERSGWGKPETKYTKEGPGAPGGQSWTVKWLRFDNSYFKDIKEKRDEDLLVLPTDAALFDDPSFKVFAEKYAEDEKAFFTDYAEAHAKLSNLGAKFDPAEGFSIDDEPAAPVGEKFVAAKYSSGKRELSDAMKQKIRSEYVGFGGSPDKPLQSNYFLNIIIVIAVLAILTSLVGN</sequence>
<dbReference type="PRINTS" id="PR00458">
    <property type="entry name" value="PEROXIDASE"/>
</dbReference>
<evidence type="ECO:0000313" key="11">
    <source>
        <dbReference type="Proteomes" id="UP000245207"/>
    </source>
</evidence>